<comment type="subunit">
    <text evidence="10 11">Homohexamer. Organized in a ring with a central cavity.</text>
</comment>
<dbReference type="Gene3D" id="1.20.5.5270">
    <property type="match status" value="1"/>
</dbReference>
<dbReference type="GO" id="GO:0005737">
    <property type="term" value="C:cytoplasm"/>
    <property type="evidence" value="ECO:0007669"/>
    <property type="project" value="UniProtKB-SubCell"/>
</dbReference>
<feature type="domain" description="Lon N-terminal" evidence="17">
    <location>
        <begin position="9"/>
        <end position="198"/>
    </location>
</feature>
<keyword evidence="19" id="KW-1185">Reference proteome</keyword>
<dbReference type="InterPro" id="IPR003111">
    <property type="entry name" value="Lon_prtase_N"/>
</dbReference>
<dbReference type="SMART" id="SM00464">
    <property type="entry name" value="LON"/>
    <property type="match status" value="1"/>
</dbReference>
<keyword evidence="8 10" id="KW-0346">Stress response</keyword>
<dbReference type="PROSITE" id="PS51786">
    <property type="entry name" value="LON_PROTEOLYTIC"/>
    <property type="match status" value="1"/>
</dbReference>
<dbReference type="SUPFAM" id="SSF88697">
    <property type="entry name" value="PUA domain-like"/>
    <property type="match status" value="1"/>
</dbReference>
<dbReference type="PRINTS" id="PR00830">
    <property type="entry name" value="ENDOLAPTASE"/>
</dbReference>
<evidence type="ECO:0000256" key="3">
    <source>
        <dbReference type="ARBA" id="ARBA00022670"/>
    </source>
</evidence>
<comment type="subcellular location">
    <subcellularLocation>
        <location evidence="1 10 11">Cytoplasm</location>
    </subcellularLocation>
</comment>
<dbReference type="Pfam" id="PF00004">
    <property type="entry name" value="AAA"/>
    <property type="match status" value="1"/>
</dbReference>
<evidence type="ECO:0000256" key="4">
    <source>
        <dbReference type="ARBA" id="ARBA00022741"/>
    </source>
</evidence>
<comment type="similarity">
    <text evidence="10 11 14 15">Belongs to the peptidase S16 family.</text>
</comment>
<evidence type="ECO:0000256" key="8">
    <source>
        <dbReference type="ARBA" id="ARBA00023016"/>
    </source>
</evidence>
<dbReference type="Proteomes" id="UP000005801">
    <property type="component" value="Unassembled WGS sequence"/>
</dbReference>
<feature type="active site" evidence="10 12">
    <location>
        <position position="723"/>
    </location>
</feature>
<comment type="function">
    <text evidence="10">ATP-dependent serine protease that mediates the selective degradation of mutant and abnormal proteins as well as certain short-lived regulatory proteins. Required for cellular homeostasis and for survival from DNA damage and developmental changes induced by stress. Degrades polypeptides processively to yield small peptide fragments that are 5 to 10 amino acids long. Binds to DNA in a double-stranded, site-specific manner.</text>
</comment>
<dbReference type="Pfam" id="PF22667">
    <property type="entry name" value="Lon_lid"/>
    <property type="match status" value="1"/>
</dbReference>
<evidence type="ECO:0000256" key="14">
    <source>
        <dbReference type="PROSITE-ProRule" id="PRU01122"/>
    </source>
</evidence>
<comment type="caution">
    <text evidence="18">The sequence shown here is derived from an EMBL/GenBank/DDBJ whole genome shotgun (WGS) entry which is preliminary data.</text>
</comment>
<dbReference type="PROSITE" id="PS01046">
    <property type="entry name" value="LON_SER"/>
    <property type="match status" value="1"/>
</dbReference>
<dbReference type="InterPro" id="IPR027417">
    <property type="entry name" value="P-loop_NTPase"/>
</dbReference>
<dbReference type="Gene3D" id="1.10.8.60">
    <property type="match status" value="1"/>
</dbReference>
<dbReference type="OrthoDB" id="5477751at2"/>
<dbReference type="PIRSF" id="PIRSF001174">
    <property type="entry name" value="Lon_proteas"/>
    <property type="match status" value="1"/>
</dbReference>
<dbReference type="InterPro" id="IPR054594">
    <property type="entry name" value="Lon_lid"/>
</dbReference>
<dbReference type="GO" id="GO:0006515">
    <property type="term" value="P:protein quality control for misfolded or incompletely synthesized proteins"/>
    <property type="evidence" value="ECO:0007669"/>
    <property type="project" value="UniProtKB-UniRule"/>
</dbReference>
<dbReference type="EMBL" id="ABCS01000010">
    <property type="protein sequence ID" value="EDM80449.1"/>
    <property type="molecule type" value="Genomic_DNA"/>
</dbReference>
<dbReference type="InterPro" id="IPR027065">
    <property type="entry name" value="Lon_Prtase"/>
</dbReference>
<dbReference type="SMART" id="SM00382">
    <property type="entry name" value="AAA"/>
    <property type="match status" value="1"/>
</dbReference>
<feature type="active site" evidence="10 12">
    <location>
        <position position="680"/>
    </location>
</feature>
<dbReference type="EC" id="3.4.21.53" evidence="10 11"/>
<gene>
    <name evidence="10" type="primary">lon</name>
    <name evidence="18" type="ORF">PPSIR1_41599</name>
</gene>
<dbReference type="Pfam" id="PF02190">
    <property type="entry name" value="LON_substr_bdg"/>
    <property type="match status" value="1"/>
</dbReference>
<dbReference type="RefSeq" id="WP_006970310.1">
    <property type="nucleotide sequence ID" value="NZ_ABCS01000010.1"/>
</dbReference>
<dbReference type="InterPro" id="IPR008269">
    <property type="entry name" value="Lon_proteolytic"/>
</dbReference>
<dbReference type="Gene3D" id="2.30.130.40">
    <property type="entry name" value="LON domain-like"/>
    <property type="match status" value="1"/>
</dbReference>
<dbReference type="InterPro" id="IPR027543">
    <property type="entry name" value="Lon_bac"/>
</dbReference>
<dbReference type="HAMAP" id="MF_01973">
    <property type="entry name" value="lon_bact"/>
    <property type="match status" value="1"/>
</dbReference>
<evidence type="ECO:0000256" key="11">
    <source>
        <dbReference type="PIRNR" id="PIRNR001174"/>
    </source>
</evidence>
<dbReference type="STRING" id="391625.PPSIR1_41599"/>
<dbReference type="InterPro" id="IPR046336">
    <property type="entry name" value="Lon_prtase_N_sf"/>
</dbReference>
<dbReference type="FunFam" id="1.20.5.5270:FF:000002">
    <property type="entry name" value="Lon protease homolog"/>
    <property type="match status" value="1"/>
</dbReference>
<dbReference type="PROSITE" id="PS51787">
    <property type="entry name" value="LON_N"/>
    <property type="match status" value="1"/>
</dbReference>
<dbReference type="Pfam" id="PF05362">
    <property type="entry name" value="Lon_C"/>
    <property type="match status" value="1"/>
</dbReference>
<dbReference type="CDD" id="cd19500">
    <property type="entry name" value="RecA-like_Lon"/>
    <property type="match status" value="1"/>
</dbReference>
<keyword evidence="5 10" id="KW-0378">Hydrolase</keyword>
<evidence type="ECO:0000256" key="5">
    <source>
        <dbReference type="ARBA" id="ARBA00022801"/>
    </source>
</evidence>
<organism evidence="18 19">
    <name type="scientific">Plesiocystis pacifica SIR-1</name>
    <dbReference type="NCBI Taxonomy" id="391625"/>
    <lineage>
        <taxon>Bacteria</taxon>
        <taxon>Pseudomonadati</taxon>
        <taxon>Myxococcota</taxon>
        <taxon>Polyangia</taxon>
        <taxon>Nannocystales</taxon>
        <taxon>Nannocystaceae</taxon>
        <taxon>Plesiocystis</taxon>
    </lineage>
</organism>
<dbReference type="GO" id="GO:0043565">
    <property type="term" value="F:sequence-specific DNA binding"/>
    <property type="evidence" value="ECO:0007669"/>
    <property type="project" value="UniProtKB-UniRule"/>
</dbReference>
<evidence type="ECO:0000256" key="2">
    <source>
        <dbReference type="ARBA" id="ARBA00022490"/>
    </source>
</evidence>
<evidence type="ECO:0000256" key="15">
    <source>
        <dbReference type="RuleBase" id="RU000591"/>
    </source>
</evidence>
<evidence type="ECO:0000259" key="17">
    <source>
        <dbReference type="PROSITE" id="PS51787"/>
    </source>
</evidence>
<dbReference type="FunFam" id="3.40.50.300:FF:000021">
    <property type="entry name" value="Lon protease homolog"/>
    <property type="match status" value="1"/>
</dbReference>
<evidence type="ECO:0000313" key="18">
    <source>
        <dbReference type="EMBL" id="EDM80449.1"/>
    </source>
</evidence>
<keyword evidence="4 10" id="KW-0547">Nucleotide-binding</keyword>
<dbReference type="SUPFAM" id="SSF54211">
    <property type="entry name" value="Ribosomal protein S5 domain 2-like"/>
    <property type="match status" value="1"/>
</dbReference>
<dbReference type="InterPro" id="IPR004815">
    <property type="entry name" value="Lon_bac/euk-typ"/>
</dbReference>
<keyword evidence="2 10" id="KW-0963">Cytoplasm</keyword>
<dbReference type="PANTHER" id="PTHR10046">
    <property type="entry name" value="ATP DEPENDENT LON PROTEASE FAMILY MEMBER"/>
    <property type="match status" value="1"/>
</dbReference>
<protein>
    <recommendedName>
        <fullName evidence="10 11">Lon protease</fullName>
        <ecNumber evidence="10 11">3.4.21.53</ecNumber>
    </recommendedName>
    <alternativeName>
        <fullName evidence="10">ATP-dependent protease La</fullName>
    </alternativeName>
</protein>
<evidence type="ECO:0000313" key="19">
    <source>
        <dbReference type="Proteomes" id="UP000005801"/>
    </source>
</evidence>
<evidence type="ECO:0000259" key="16">
    <source>
        <dbReference type="PROSITE" id="PS51786"/>
    </source>
</evidence>
<evidence type="ECO:0000256" key="7">
    <source>
        <dbReference type="ARBA" id="ARBA00022840"/>
    </source>
</evidence>
<proteinExistence type="evidence at transcript level"/>
<dbReference type="GO" id="GO:0004176">
    <property type="term" value="F:ATP-dependent peptidase activity"/>
    <property type="evidence" value="ECO:0007669"/>
    <property type="project" value="UniProtKB-UniRule"/>
</dbReference>
<keyword evidence="6 10" id="KW-0720">Serine protease</keyword>
<dbReference type="GO" id="GO:0016887">
    <property type="term" value="F:ATP hydrolysis activity"/>
    <property type="evidence" value="ECO:0007669"/>
    <property type="project" value="UniProtKB-UniRule"/>
</dbReference>
<evidence type="ECO:0000256" key="13">
    <source>
        <dbReference type="PIRSR" id="PIRSR001174-2"/>
    </source>
</evidence>
<dbReference type="GO" id="GO:0034605">
    <property type="term" value="P:cellular response to heat"/>
    <property type="evidence" value="ECO:0007669"/>
    <property type="project" value="UniProtKB-UniRule"/>
</dbReference>
<dbReference type="eggNOG" id="COG0466">
    <property type="taxonomic scope" value="Bacteria"/>
</dbReference>
<dbReference type="InterPro" id="IPR008268">
    <property type="entry name" value="Peptidase_S16_AS"/>
</dbReference>
<evidence type="ECO:0000256" key="10">
    <source>
        <dbReference type="HAMAP-Rule" id="MF_01973"/>
    </source>
</evidence>
<dbReference type="SUPFAM" id="SSF52540">
    <property type="entry name" value="P-loop containing nucleoside triphosphate hydrolases"/>
    <property type="match status" value="1"/>
</dbReference>
<dbReference type="Gene3D" id="3.30.230.10">
    <property type="match status" value="1"/>
</dbReference>
<name>A6G0R1_9BACT</name>
<dbReference type="Gene3D" id="1.20.58.1480">
    <property type="match status" value="1"/>
</dbReference>
<evidence type="ECO:0000256" key="6">
    <source>
        <dbReference type="ARBA" id="ARBA00022825"/>
    </source>
</evidence>
<sequence>MSDKQTQVYPLLPLRRGILYPGSVSTLPVGRKRSLALVEAARAGDTIVIASQHDPSTERPALADIQPVAVLAKIHRIGRNKAGNARLVVETLERVKIDALETSDPYLQARVHATPDENAQSTEAKILAESLREHIRELAGEAGGGLVEAVSKDMRPSEFADAVASNLPLTREAGFEVLVTVDVPERLRLVARYVNEARETQEMRQKIDEEVRKRLGKQQRDHILRERMKAIQSELGDGNGEDEDEVAKLRAKFEGIELPEEAAKVVERELKRLTKLNPAHPEFNVARTYLETLSELPWDTRAEAVDDLDAVAKQLDDDHYGLDEVKERILEHMAVLKLSKGSKGTILCLAGPPGVGKTSLGRSIAEATNRPFVRIALGGVRDEAEIRGHRRTYIGALPGRIINAVRKSGVKNPVMLLDEVDKLSQGFSGSPEAALLELLDPEQNDTFTDHYLELPFDMSEVMFVVTANDLSRMSAPLRDRLEIVQLSGYTPEEKLEIARDHLLPRQLDENALEPGTMLLEDEALRQVITDYTREAGVRQLGREIGRLARAVALKVARRSPEAEADAEAIHIEAEELEDYLGKRRFFNEVAERTAVPGVATGLAWTPVGGDILFIETSQMPGKGALQITGQLGDVMKESARAALTYVRSNAESLEVDPNFLDGRDVHIHVPAGAVPKDGPSAGVTIFTALTSLLTGRRVRSDTAMTGECTLRGRVLPVGGIKAKVLAAHRAGITRVILPHRNARDVDDVPEEVRSTMEFVFAEDMQTVLEAALETSTEAELGADQSLTSLGIVDHGAGGSVPLS</sequence>
<dbReference type="FunFam" id="3.30.230.10:FF:000019">
    <property type="entry name" value="Lon protease homolog 2, peroxisomal"/>
    <property type="match status" value="1"/>
</dbReference>
<dbReference type="Gene3D" id="3.40.50.300">
    <property type="entry name" value="P-loop containing nucleotide triphosphate hydrolases"/>
    <property type="match status" value="1"/>
</dbReference>
<evidence type="ECO:0000256" key="9">
    <source>
        <dbReference type="ARBA" id="ARBA00050665"/>
    </source>
</evidence>
<comment type="induction">
    <text evidence="10">By heat shock.</text>
</comment>
<keyword evidence="3 10" id="KW-0645">Protease</keyword>
<feature type="binding site" evidence="10 13">
    <location>
        <begin position="351"/>
        <end position="358"/>
    </location>
    <ligand>
        <name>ATP</name>
        <dbReference type="ChEBI" id="CHEBI:30616"/>
    </ligand>
</feature>
<feature type="domain" description="Lon proteolytic" evidence="16">
    <location>
        <begin position="593"/>
        <end position="774"/>
    </location>
</feature>
<accession>A6G0R1</accession>
<reference evidence="18 19" key="1">
    <citation type="submission" date="2007-06" db="EMBL/GenBank/DDBJ databases">
        <authorList>
            <person name="Shimkets L."/>
            <person name="Ferriera S."/>
            <person name="Johnson J."/>
            <person name="Kravitz S."/>
            <person name="Beeson K."/>
            <person name="Sutton G."/>
            <person name="Rogers Y.-H."/>
            <person name="Friedman R."/>
            <person name="Frazier M."/>
            <person name="Venter J.C."/>
        </authorList>
    </citation>
    <scope>NUCLEOTIDE SEQUENCE [LARGE SCALE GENOMIC DNA]</scope>
    <source>
        <strain evidence="18 19">SIR-1</strain>
    </source>
</reference>
<dbReference type="GO" id="GO:0004252">
    <property type="term" value="F:serine-type endopeptidase activity"/>
    <property type="evidence" value="ECO:0007669"/>
    <property type="project" value="UniProtKB-UniRule"/>
</dbReference>
<evidence type="ECO:0000256" key="1">
    <source>
        <dbReference type="ARBA" id="ARBA00004496"/>
    </source>
</evidence>
<dbReference type="InterPro" id="IPR020568">
    <property type="entry name" value="Ribosomal_Su5_D2-typ_SF"/>
</dbReference>
<dbReference type="InterPro" id="IPR003959">
    <property type="entry name" value="ATPase_AAA_core"/>
</dbReference>
<dbReference type="NCBIfam" id="TIGR00763">
    <property type="entry name" value="lon"/>
    <property type="match status" value="1"/>
</dbReference>
<dbReference type="InterPro" id="IPR015947">
    <property type="entry name" value="PUA-like_sf"/>
</dbReference>
<dbReference type="InterPro" id="IPR003593">
    <property type="entry name" value="AAA+_ATPase"/>
</dbReference>
<dbReference type="AlphaFoldDB" id="A6G0R1"/>
<evidence type="ECO:0000256" key="12">
    <source>
        <dbReference type="PIRSR" id="PIRSR001174-1"/>
    </source>
</evidence>
<comment type="catalytic activity">
    <reaction evidence="9 10 11 14">
        <text>Hydrolysis of proteins in presence of ATP.</text>
        <dbReference type="EC" id="3.4.21.53"/>
    </reaction>
</comment>
<dbReference type="GO" id="GO:0005524">
    <property type="term" value="F:ATP binding"/>
    <property type="evidence" value="ECO:0007669"/>
    <property type="project" value="UniProtKB-UniRule"/>
</dbReference>
<dbReference type="InterPro" id="IPR014721">
    <property type="entry name" value="Ribsml_uS5_D2-typ_fold_subgr"/>
</dbReference>
<keyword evidence="7 10" id="KW-0067">ATP-binding</keyword>